<organism evidence="15 16">
    <name type="scientific">Gopherus agassizii</name>
    <name type="common">Agassiz's desert tortoise</name>
    <dbReference type="NCBI Taxonomy" id="38772"/>
    <lineage>
        <taxon>Eukaryota</taxon>
        <taxon>Metazoa</taxon>
        <taxon>Chordata</taxon>
        <taxon>Craniata</taxon>
        <taxon>Vertebrata</taxon>
        <taxon>Euteleostomi</taxon>
        <taxon>Archelosauria</taxon>
        <taxon>Testudinata</taxon>
        <taxon>Testudines</taxon>
        <taxon>Cryptodira</taxon>
        <taxon>Durocryptodira</taxon>
        <taxon>Testudinoidea</taxon>
        <taxon>Testudinidae</taxon>
        <taxon>Gopherus</taxon>
    </lineage>
</organism>
<evidence type="ECO:0000256" key="8">
    <source>
        <dbReference type="ARBA" id="ARBA00023268"/>
    </source>
</evidence>
<dbReference type="AlphaFoldDB" id="A0A452ISD2"/>
<feature type="compositionally biased region" description="Polar residues" evidence="14">
    <location>
        <begin position="40"/>
        <end position="58"/>
    </location>
</feature>
<reference evidence="15" key="2">
    <citation type="submission" date="2025-08" db="UniProtKB">
        <authorList>
            <consortium name="Ensembl"/>
        </authorList>
    </citation>
    <scope>IDENTIFICATION</scope>
</reference>
<dbReference type="PANTHER" id="PTHR12270">
    <property type="entry name" value="GLYCOSYLTRANSFERASE-RELATED"/>
    <property type="match status" value="1"/>
</dbReference>
<evidence type="ECO:0000256" key="4">
    <source>
        <dbReference type="ARBA" id="ARBA00022989"/>
    </source>
</evidence>
<comment type="subcellular location">
    <subcellularLocation>
        <location evidence="1">Golgi apparatus membrane</location>
        <topology evidence="1">Single-pass type II membrane protein</topology>
    </subcellularLocation>
</comment>
<evidence type="ECO:0000256" key="9">
    <source>
        <dbReference type="ARBA" id="ARBA00038461"/>
    </source>
</evidence>
<dbReference type="Pfam" id="PF13896">
    <property type="entry name" value="Glyco_transf_49"/>
    <property type="match status" value="1"/>
</dbReference>
<dbReference type="PANTHER" id="PTHR12270:SF48">
    <property type="entry name" value="XYLOSYL- AND GLUCURONYLTRANSFERASE LARGE1"/>
    <property type="match status" value="1"/>
</dbReference>
<sequence>MLGICRGRRKFLAASLTLLFVPAFTWIYLFSGSFEDGKASSLSPIESQPHSPHYTASNQRERESLEIRMREVEEENQVLRKQLSLAQSRSPTHRRGNHSKTYSMEEGTGDSESLRAGIVAGNSSECGQQPAVEKCEMIHVAIVCAGYNASRDVVTLVKSVLFHRRNPLHFHLIADAIAKQILATLFQTWMVPAVRIDFYDADELKSEVSWIPNKHYSGIYGLMKLVLTKTLPSNLERVIVLDTDITFATDIAELWAVFHKFKGQQVLGLVENQSDWYLGNLWKNHRPWPALGRGYNTGVILLLLDKLRKMKWEQMWRLTAERELMSMLSTSLADQDIFNAVIKQNPFLVYQLPCFWNVQLSDHTRSEQCYRDVSDLKVIHWNSPKKLRVKNKHVEFFRNLYLTFLEYDGNLLRRELFGCPSEADVNSENLQKQLSELDEDDLCYEFRRERFTVHRTHLYFLHYEYEPASDSTDVTLVAQLSMDRKSVIQLDLANTKKALIVPAFETLRYRLSFPKSKAELLSMLDMGTLFTFRYHVWTKGHAPTNFAKWRTATTPYQVEWEADFEPYVVVRRDCPEYDRRFVGFGWNKVAHIMELDAQEYEFIVLPNAYMIHMPHAPSFDITKFRSNKQYRICLKTLKEEFQQDMSRHYGFAALKYLTAENNS</sequence>
<dbReference type="GO" id="GO:0035269">
    <property type="term" value="P:protein O-linked glycosylation via mannose"/>
    <property type="evidence" value="ECO:0007669"/>
    <property type="project" value="TreeGrafter"/>
</dbReference>
<evidence type="ECO:0000256" key="12">
    <source>
        <dbReference type="ARBA" id="ARBA00049259"/>
    </source>
</evidence>
<evidence type="ECO:0000256" key="10">
    <source>
        <dbReference type="ARBA" id="ARBA00038468"/>
    </source>
</evidence>
<evidence type="ECO:0000313" key="15">
    <source>
        <dbReference type="Ensembl" id="ENSGAGP00000031025.1"/>
    </source>
</evidence>
<keyword evidence="3" id="KW-0735">Signal-anchor</keyword>
<comment type="similarity">
    <text evidence="9">In the N-terminal section; belongs to the glycosyltransferase 8 family.</text>
</comment>
<dbReference type="InterPro" id="IPR002495">
    <property type="entry name" value="Glyco_trans_8"/>
</dbReference>
<dbReference type="Gene3D" id="3.90.550.10">
    <property type="entry name" value="Spore Coat Polysaccharide Biosynthesis Protein SpsA, Chain A"/>
    <property type="match status" value="1"/>
</dbReference>
<reference evidence="16" key="1">
    <citation type="journal article" date="2017" name="PLoS ONE">
        <title>The Agassiz's desert tortoise genome provides a resource for the conservation of a threatened species.</title>
        <authorList>
            <person name="Tollis M."/>
            <person name="DeNardo D.F."/>
            <person name="Cornelius J.A."/>
            <person name="Dolby G.A."/>
            <person name="Edwards T."/>
            <person name="Henen B.T."/>
            <person name="Karl A.E."/>
            <person name="Murphy R.W."/>
            <person name="Kusumi K."/>
        </authorList>
    </citation>
    <scope>NUCLEOTIDE SEQUENCE [LARGE SCALE GENOMIC DNA]</scope>
</reference>
<dbReference type="InterPro" id="IPR029044">
    <property type="entry name" value="Nucleotide-diphossugar_trans"/>
</dbReference>
<dbReference type="GO" id="GO:0000139">
    <property type="term" value="C:Golgi membrane"/>
    <property type="evidence" value="ECO:0007669"/>
    <property type="project" value="UniProtKB-SubCell"/>
</dbReference>
<accession>A0A452ISD2</accession>
<evidence type="ECO:0000313" key="16">
    <source>
        <dbReference type="Proteomes" id="UP000291020"/>
    </source>
</evidence>
<evidence type="ECO:0000256" key="1">
    <source>
        <dbReference type="ARBA" id="ARBA00004323"/>
    </source>
</evidence>
<dbReference type="Ensembl" id="ENSGAGT00000035174.1">
    <property type="protein sequence ID" value="ENSGAGP00000031025.1"/>
    <property type="gene ID" value="ENSGAGG00000022288.1"/>
</dbReference>
<dbReference type="GO" id="GO:0015020">
    <property type="term" value="F:glucuronosyltransferase activity"/>
    <property type="evidence" value="ECO:0007669"/>
    <property type="project" value="TreeGrafter"/>
</dbReference>
<dbReference type="CDD" id="cd06431">
    <property type="entry name" value="GT8_LARGE_C"/>
    <property type="match status" value="1"/>
</dbReference>
<dbReference type="GO" id="GO:0042285">
    <property type="term" value="F:xylosyltransferase activity"/>
    <property type="evidence" value="ECO:0007669"/>
    <property type="project" value="TreeGrafter"/>
</dbReference>
<evidence type="ECO:0000256" key="7">
    <source>
        <dbReference type="ARBA" id="ARBA00023180"/>
    </source>
</evidence>
<keyword evidence="5" id="KW-0333">Golgi apparatus</keyword>
<keyword evidence="4" id="KW-1133">Transmembrane helix</keyword>
<dbReference type="Proteomes" id="UP000291020">
    <property type="component" value="Unassembled WGS sequence"/>
</dbReference>
<comment type="catalytic activity">
    <reaction evidence="11">
        <text>3-O-{beta-D-GlcA-(1-&gt;[3)-alpha-D-Xyl-(1-&gt;3)-beta-D-GlcA-(1-&gt;](n)-4)-beta-D-Xyl-(1-&gt;4)-Rib-ol-P-Rib-ol-P-3-beta-D-GalNAc-(1-&gt;3)-beta-D-GlcNAc-(1-&gt;4)-O-6-P-alpha-D-Man}-L-Thr-[protein] + UDP-alpha-D-xylose = 3-O-{(1-&gt;[3)-alpha-D-Xyl-(1-&gt;3)-beta-D-GlcA-(1-&gt;](n+1)-4)-beta-D-Xyl-(1-&gt;4)-Rib-ol-P-Rib-ol-P-3-beta-D-GalNAc-(1-&gt;3)-beta-D-GlcNAc-(1-&gt;4)-O-6-P-alpha-D-Man}-L-Thr-[protein] + UDP + H(+)</text>
        <dbReference type="Rhea" id="RHEA:68368"/>
        <dbReference type="Rhea" id="RHEA-COMP:17485"/>
        <dbReference type="Rhea" id="RHEA-COMP:17486"/>
        <dbReference type="ChEBI" id="CHEBI:15378"/>
        <dbReference type="ChEBI" id="CHEBI:57632"/>
        <dbReference type="ChEBI" id="CHEBI:58223"/>
        <dbReference type="ChEBI" id="CHEBI:177354"/>
        <dbReference type="ChEBI" id="CHEBI:177355"/>
    </reaction>
    <physiologicalReaction direction="left-to-right" evidence="11">
        <dbReference type="Rhea" id="RHEA:68369"/>
    </physiologicalReaction>
</comment>
<dbReference type="InterPro" id="IPR051292">
    <property type="entry name" value="Xyl/GlcA_transferase"/>
</dbReference>
<dbReference type="Pfam" id="PF01501">
    <property type="entry name" value="Glyco_transf_8"/>
    <property type="match status" value="1"/>
</dbReference>
<keyword evidence="8" id="KW-0511">Multifunctional enzyme</keyword>
<feature type="region of interest" description="Disordered" evidence="14">
    <location>
        <begin position="82"/>
        <end position="110"/>
    </location>
</feature>
<evidence type="ECO:0000256" key="5">
    <source>
        <dbReference type="ARBA" id="ARBA00023034"/>
    </source>
</evidence>
<keyword evidence="2" id="KW-0812">Transmembrane</keyword>
<proteinExistence type="inferred from homology"/>
<evidence type="ECO:0000256" key="6">
    <source>
        <dbReference type="ARBA" id="ARBA00023136"/>
    </source>
</evidence>
<name>A0A452ISD2_9SAUR</name>
<evidence type="ECO:0000256" key="3">
    <source>
        <dbReference type="ARBA" id="ARBA00022968"/>
    </source>
</evidence>
<protein>
    <submittedName>
        <fullName evidence="15">Uncharacterized protein</fullName>
    </submittedName>
</protein>
<evidence type="ECO:0000256" key="2">
    <source>
        <dbReference type="ARBA" id="ARBA00022692"/>
    </source>
</evidence>
<evidence type="ECO:0000256" key="14">
    <source>
        <dbReference type="SAM" id="MobiDB-lite"/>
    </source>
</evidence>
<keyword evidence="6" id="KW-0472">Membrane</keyword>
<comment type="catalytic activity">
    <reaction evidence="13">
        <text>3-O-[beta-D-GlcA-(1-&gt;3)-beta-D-Xyl-(1-&gt;4)-Rib-ol-P-Rib-ol-P-3-beta-D-GalNAc-(1-&gt;3)-beta-D-GlcNAc-(1-&gt;4)-(O-6-P-alpha-D-Man)]-Thr-[protein] + UDP-alpha-D-xylose = 3-O-[alpha-D-Xyl-(1-&gt;3)-beta-D-GlcA-(1-&gt;4)-beta-D-Xyl-(1-&gt;4)-Rib-ol-P-Rib-ol-P-3-beta-D-GalNAc-(1-&gt;3)-beta-D-GlcNAc-(1-&gt;4)-(O-6-P-alpha-D-Man)]-Thr-[protein] + UDP + H(+)</text>
        <dbReference type="Rhea" id="RHEA:57336"/>
        <dbReference type="Rhea" id="RHEA-COMP:17482"/>
        <dbReference type="Rhea" id="RHEA-COMP:17483"/>
        <dbReference type="ChEBI" id="CHEBI:15378"/>
        <dbReference type="ChEBI" id="CHEBI:57632"/>
        <dbReference type="ChEBI" id="CHEBI:58223"/>
        <dbReference type="ChEBI" id="CHEBI:177336"/>
        <dbReference type="ChEBI" id="CHEBI:177352"/>
    </reaction>
    <physiologicalReaction direction="left-to-right" evidence="13">
        <dbReference type="Rhea" id="RHEA:57337"/>
    </physiologicalReaction>
</comment>
<feature type="region of interest" description="Disordered" evidence="14">
    <location>
        <begin position="40"/>
        <end position="62"/>
    </location>
</feature>
<keyword evidence="7" id="KW-0325">Glycoprotein</keyword>
<dbReference type="SUPFAM" id="SSF53448">
    <property type="entry name" value="Nucleotide-diphospho-sugar transferases"/>
    <property type="match status" value="1"/>
</dbReference>
<comment type="similarity">
    <text evidence="10">In the C-terminal section; belongs to the glycosyltransferase 49 family.</text>
</comment>
<comment type="catalytic activity">
    <reaction evidence="12">
        <text>3-O-{(1-&gt;[3)-alpha-D-Xyl-(1-&gt;3)-beta-D-GlcA-(1-&gt;](n)-4)-beta-D-Xyl-(1-&gt;4)-Rib-ol-P-Rib-ol-P-3-beta-D-GalNAc-(1-&gt;3)-beta-D-GlcNAc-(1-&gt;4)-O-6-P-alpha-D-Man}-L-Thr-[protein] + UDP-alpha-D-glucuronate = 3-O-{beta-D-GlcA-(1-&gt;[3)-alpha-D-Xyl-(1-&gt;3)-beta-D-GlcA-(1-&gt;](n)-4)-beta-D-Xyl-(1-&gt;4)-Rib-ol-P-Rib-ol-P-3-beta-D-GalNAc-(1-&gt;3)-beta-D-GlcNAc-(1-&gt;4)-O-6-P-alpha-D-Man}-L-Thr-[protein] + UDP + H(+)</text>
        <dbReference type="Rhea" id="RHEA:67924"/>
        <dbReference type="Rhea" id="RHEA-COMP:17484"/>
        <dbReference type="Rhea" id="RHEA-COMP:17486"/>
        <dbReference type="ChEBI" id="CHEBI:15378"/>
        <dbReference type="ChEBI" id="CHEBI:58052"/>
        <dbReference type="ChEBI" id="CHEBI:58223"/>
        <dbReference type="ChEBI" id="CHEBI:177354"/>
        <dbReference type="ChEBI" id="CHEBI:177355"/>
    </reaction>
    <physiologicalReaction direction="left-to-right" evidence="12">
        <dbReference type="Rhea" id="RHEA:67925"/>
    </physiologicalReaction>
</comment>
<keyword evidence="16" id="KW-1185">Reference proteome</keyword>
<dbReference type="FunFam" id="3.90.550.10:FF:000016">
    <property type="entry name" value="LARGE xylosyl- and glucuronyltransferase 2"/>
    <property type="match status" value="1"/>
</dbReference>
<reference evidence="15" key="3">
    <citation type="submission" date="2025-09" db="UniProtKB">
        <authorList>
            <consortium name="Ensembl"/>
        </authorList>
    </citation>
    <scope>IDENTIFICATION</scope>
</reference>
<evidence type="ECO:0000256" key="13">
    <source>
        <dbReference type="ARBA" id="ARBA00049472"/>
    </source>
</evidence>
<evidence type="ECO:0000256" key="11">
    <source>
        <dbReference type="ARBA" id="ARBA00048091"/>
    </source>
</evidence>